<evidence type="ECO:0000313" key="3">
    <source>
        <dbReference type="Proteomes" id="UP001597297"/>
    </source>
</evidence>
<organism evidence="2 3">
    <name type="scientific">Rubritalea spongiae</name>
    <dbReference type="NCBI Taxonomy" id="430797"/>
    <lineage>
        <taxon>Bacteria</taxon>
        <taxon>Pseudomonadati</taxon>
        <taxon>Verrucomicrobiota</taxon>
        <taxon>Verrucomicrobiia</taxon>
        <taxon>Verrucomicrobiales</taxon>
        <taxon>Rubritaleaceae</taxon>
        <taxon>Rubritalea</taxon>
    </lineage>
</organism>
<dbReference type="InterPro" id="IPR029039">
    <property type="entry name" value="Flavoprotein-like_sf"/>
</dbReference>
<accession>A0ABW5E237</accession>
<dbReference type="EMBL" id="JBHUJC010000026">
    <property type="protein sequence ID" value="MFD2276677.1"/>
    <property type="molecule type" value="Genomic_DNA"/>
</dbReference>
<keyword evidence="2" id="KW-0560">Oxidoreductase</keyword>
<proteinExistence type="predicted"/>
<dbReference type="PANTHER" id="PTHR30543:SF21">
    <property type="entry name" value="NAD(P)H-DEPENDENT FMN REDUCTASE LOT6"/>
    <property type="match status" value="1"/>
</dbReference>
<comment type="caution">
    <text evidence="2">The sequence shown here is derived from an EMBL/GenBank/DDBJ whole genome shotgun (WGS) entry which is preliminary data.</text>
</comment>
<dbReference type="InterPro" id="IPR005025">
    <property type="entry name" value="FMN_Rdtase-like_dom"/>
</dbReference>
<reference evidence="3" key="1">
    <citation type="journal article" date="2019" name="Int. J. Syst. Evol. Microbiol.">
        <title>The Global Catalogue of Microorganisms (GCM) 10K type strain sequencing project: providing services to taxonomists for standard genome sequencing and annotation.</title>
        <authorList>
            <consortium name="The Broad Institute Genomics Platform"/>
            <consortium name="The Broad Institute Genome Sequencing Center for Infectious Disease"/>
            <person name="Wu L."/>
            <person name="Ma J."/>
        </authorList>
    </citation>
    <scope>NUCLEOTIDE SEQUENCE [LARGE SCALE GENOMIC DNA]</scope>
    <source>
        <strain evidence="3">JCM 16545</strain>
    </source>
</reference>
<dbReference type="Proteomes" id="UP001597297">
    <property type="component" value="Unassembled WGS sequence"/>
</dbReference>
<sequence length="173" mass="18833">MKILSLAGSTSSNSINRQLANYAANLVPNAITTKLDLRSLNLPIYSSDQEEQIGIPPDAKHFLELIRSHDAIVISLAEHNGSYSAAFKNLYDWTSRIEQKLWSDKPMLLMATSPGARGGATVLAAAQATFPRMGADLKATFSLPSFYDNFSDGKITTDELNQALLDALEKLTS</sequence>
<dbReference type="EC" id="1.-.-.-" evidence="2"/>
<dbReference type="SUPFAM" id="SSF52218">
    <property type="entry name" value="Flavoproteins"/>
    <property type="match status" value="1"/>
</dbReference>
<dbReference type="PANTHER" id="PTHR30543">
    <property type="entry name" value="CHROMATE REDUCTASE"/>
    <property type="match status" value="1"/>
</dbReference>
<name>A0ABW5E237_9BACT</name>
<dbReference type="InterPro" id="IPR050712">
    <property type="entry name" value="NAD(P)H-dep_reductase"/>
</dbReference>
<dbReference type="RefSeq" id="WP_377094628.1">
    <property type="nucleotide sequence ID" value="NZ_JBHSJM010000001.1"/>
</dbReference>
<feature type="domain" description="NADPH-dependent FMN reductase-like" evidence="1">
    <location>
        <begin position="1"/>
        <end position="134"/>
    </location>
</feature>
<evidence type="ECO:0000313" key="2">
    <source>
        <dbReference type="EMBL" id="MFD2276677.1"/>
    </source>
</evidence>
<gene>
    <name evidence="2" type="ORF">ACFSQZ_09380</name>
</gene>
<evidence type="ECO:0000259" key="1">
    <source>
        <dbReference type="Pfam" id="PF03358"/>
    </source>
</evidence>
<keyword evidence="3" id="KW-1185">Reference proteome</keyword>
<dbReference type="GO" id="GO:0016491">
    <property type="term" value="F:oxidoreductase activity"/>
    <property type="evidence" value="ECO:0007669"/>
    <property type="project" value="UniProtKB-KW"/>
</dbReference>
<dbReference type="Gene3D" id="3.40.50.360">
    <property type="match status" value="1"/>
</dbReference>
<dbReference type="Pfam" id="PF03358">
    <property type="entry name" value="FMN_red"/>
    <property type="match status" value="1"/>
</dbReference>
<protein>
    <submittedName>
        <fullName evidence="2">NADPH-dependent FMN reductase</fullName>
        <ecNumber evidence="2">1.-.-.-</ecNumber>
    </submittedName>
</protein>